<sequence>MTVDLSNYELKRKTNIEENQNLLRQLGLGVSEGIAADIPHFEPNQRQTKKSKKRHNRAPPKPKAPVRLSRRIRGQTPEEITDLSEVVDENDRVRQLEIAEKEIEQEDTLPLSKNIHVPLTLRSIGTTIWSLGELNTGKGRSKAWSSRGCKYKHPYPIGYRATKSHFGNDYTMGITLSPEGEPVFTVQINSTTFNGKTPTAPWTEACIRSRSSSTRVSGPLFFGFSDPVTMHLIEKMKGYKEASLPEDSNENGI</sequence>
<dbReference type="Proteomes" id="UP000740926">
    <property type="component" value="Unassembled WGS sequence"/>
</dbReference>
<dbReference type="AlphaFoldDB" id="A0A9P6Z6P6"/>
<accession>A0A9P6Z6P6</accession>
<organism evidence="4 5">
    <name type="scientific">Rhizopus delemar</name>
    <dbReference type="NCBI Taxonomy" id="936053"/>
    <lineage>
        <taxon>Eukaryota</taxon>
        <taxon>Fungi</taxon>
        <taxon>Fungi incertae sedis</taxon>
        <taxon>Mucoromycota</taxon>
        <taxon>Mucoromycotina</taxon>
        <taxon>Mucoromycetes</taxon>
        <taxon>Mucorales</taxon>
        <taxon>Mucorineae</taxon>
        <taxon>Rhizopodaceae</taxon>
        <taxon>Rhizopus</taxon>
    </lineage>
</organism>
<dbReference type="GO" id="GO:0005634">
    <property type="term" value="C:nucleus"/>
    <property type="evidence" value="ECO:0007669"/>
    <property type="project" value="UniProtKB-SubCell"/>
</dbReference>
<keyword evidence="5" id="KW-1185">Reference proteome</keyword>
<dbReference type="Gene3D" id="3.30.160.360">
    <property type="match status" value="1"/>
</dbReference>
<keyword evidence="2" id="KW-0539">Nucleus</keyword>
<feature type="compositionally biased region" description="Basic residues" evidence="3">
    <location>
        <begin position="47"/>
        <end position="60"/>
    </location>
</feature>
<evidence type="ECO:0000256" key="3">
    <source>
        <dbReference type="SAM" id="MobiDB-lite"/>
    </source>
</evidence>
<name>A0A9P6Z6P6_9FUNG</name>
<dbReference type="PROSITE" id="PS51543">
    <property type="entry name" value="FYRC"/>
    <property type="match status" value="1"/>
</dbReference>
<proteinExistence type="predicted"/>
<dbReference type="Pfam" id="PF05965">
    <property type="entry name" value="FYRC"/>
    <property type="match status" value="1"/>
</dbReference>
<comment type="subcellular location">
    <subcellularLocation>
        <location evidence="1">Nucleus</location>
    </subcellularLocation>
</comment>
<reference evidence="4 5" key="1">
    <citation type="journal article" date="2020" name="Microb. Genom.">
        <title>Genetic diversity of clinical and environmental Mucorales isolates obtained from an investigation of mucormycosis cases among solid organ transplant recipients.</title>
        <authorList>
            <person name="Nguyen M.H."/>
            <person name="Kaul D."/>
            <person name="Muto C."/>
            <person name="Cheng S.J."/>
            <person name="Richter R.A."/>
            <person name="Bruno V.M."/>
            <person name="Liu G."/>
            <person name="Beyhan S."/>
            <person name="Sundermann A.J."/>
            <person name="Mounaud S."/>
            <person name="Pasculle A.W."/>
            <person name="Nierman W.C."/>
            <person name="Driscoll E."/>
            <person name="Cumbie R."/>
            <person name="Clancy C.J."/>
            <person name="Dupont C.L."/>
        </authorList>
    </citation>
    <scope>NUCLEOTIDE SEQUENCE [LARGE SCALE GENOMIC DNA]</scope>
    <source>
        <strain evidence="4 5">GL24</strain>
    </source>
</reference>
<feature type="region of interest" description="Disordered" evidence="3">
    <location>
        <begin position="37"/>
        <end position="67"/>
    </location>
</feature>
<evidence type="ECO:0000313" key="4">
    <source>
        <dbReference type="EMBL" id="KAG1571785.1"/>
    </source>
</evidence>
<comment type="caution">
    <text evidence="4">The sequence shown here is derived from an EMBL/GenBank/DDBJ whole genome shotgun (WGS) entry which is preliminary data.</text>
</comment>
<dbReference type="PROSITE" id="PS51542">
    <property type="entry name" value="FYRN"/>
    <property type="match status" value="1"/>
</dbReference>
<evidence type="ECO:0000313" key="5">
    <source>
        <dbReference type="Proteomes" id="UP000740926"/>
    </source>
</evidence>
<protein>
    <recommendedName>
        <fullName evidence="6">FYR C-terminal domain-containing protein</fullName>
    </recommendedName>
</protein>
<evidence type="ECO:0000256" key="2">
    <source>
        <dbReference type="ARBA" id="ARBA00023242"/>
    </source>
</evidence>
<gene>
    <name evidence="4" type="ORF">G6F50_004307</name>
</gene>
<evidence type="ECO:0000256" key="1">
    <source>
        <dbReference type="ARBA" id="ARBA00004123"/>
    </source>
</evidence>
<dbReference type="EMBL" id="JAANIU010000509">
    <property type="protein sequence ID" value="KAG1571785.1"/>
    <property type="molecule type" value="Genomic_DNA"/>
</dbReference>
<dbReference type="InterPro" id="IPR003888">
    <property type="entry name" value="FYrich_N"/>
</dbReference>
<dbReference type="InterPro" id="IPR003889">
    <property type="entry name" value="FYrich_C"/>
</dbReference>
<evidence type="ECO:0008006" key="6">
    <source>
        <dbReference type="Google" id="ProtNLM"/>
    </source>
</evidence>